<dbReference type="Proteomes" id="UP001634394">
    <property type="component" value="Unassembled WGS sequence"/>
</dbReference>
<evidence type="ECO:0000313" key="4">
    <source>
        <dbReference type="Proteomes" id="UP001634394"/>
    </source>
</evidence>
<organism evidence="3 4">
    <name type="scientific">Sinanodonta woodiana</name>
    <name type="common">Chinese pond mussel</name>
    <name type="synonym">Anodonta woodiana</name>
    <dbReference type="NCBI Taxonomy" id="1069815"/>
    <lineage>
        <taxon>Eukaryota</taxon>
        <taxon>Metazoa</taxon>
        <taxon>Spiralia</taxon>
        <taxon>Lophotrochozoa</taxon>
        <taxon>Mollusca</taxon>
        <taxon>Bivalvia</taxon>
        <taxon>Autobranchia</taxon>
        <taxon>Heteroconchia</taxon>
        <taxon>Palaeoheterodonta</taxon>
        <taxon>Unionida</taxon>
        <taxon>Unionoidea</taxon>
        <taxon>Unionidae</taxon>
        <taxon>Unioninae</taxon>
        <taxon>Sinanodonta</taxon>
    </lineage>
</organism>
<protein>
    <submittedName>
        <fullName evidence="3">Uncharacterized protein</fullName>
    </submittedName>
</protein>
<feature type="region of interest" description="Disordered" evidence="2">
    <location>
        <begin position="84"/>
        <end position="104"/>
    </location>
</feature>
<name>A0ABD3XZ45_SINWO</name>
<dbReference type="EMBL" id="JBJQND010000001">
    <property type="protein sequence ID" value="KAL3891489.1"/>
    <property type="molecule type" value="Genomic_DNA"/>
</dbReference>
<accession>A0ABD3XZ45</accession>
<proteinExistence type="predicted"/>
<evidence type="ECO:0000256" key="1">
    <source>
        <dbReference type="SAM" id="Coils"/>
    </source>
</evidence>
<evidence type="ECO:0000313" key="3">
    <source>
        <dbReference type="EMBL" id="KAL3891489.1"/>
    </source>
</evidence>
<keyword evidence="4" id="KW-1185">Reference proteome</keyword>
<sequence length="128" mass="14539">MNEHLGEELSDASLNFEGKKLSPAEERVLQAEKKAAWRKARMKSLEDDAIRAQAVIHRAQEMQMEISKEEAKAKASKLEPVEITFADDEEPIQPTGQNGDTKVEVTKRQIIELNLEDSTNIYSTDDRR</sequence>
<feature type="coiled-coil region" evidence="1">
    <location>
        <begin position="42"/>
        <end position="79"/>
    </location>
</feature>
<reference evidence="3 4" key="1">
    <citation type="submission" date="2024-11" db="EMBL/GenBank/DDBJ databases">
        <title>Chromosome-level genome assembly of the freshwater bivalve Anodonta woodiana.</title>
        <authorList>
            <person name="Chen X."/>
        </authorList>
    </citation>
    <scope>NUCLEOTIDE SEQUENCE [LARGE SCALE GENOMIC DNA]</scope>
    <source>
        <strain evidence="3">MN2024</strain>
        <tissue evidence="3">Gills</tissue>
    </source>
</reference>
<keyword evidence="1" id="KW-0175">Coiled coil</keyword>
<comment type="caution">
    <text evidence="3">The sequence shown here is derived from an EMBL/GenBank/DDBJ whole genome shotgun (WGS) entry which is preliminary data.</text>
</comment>
<gene>
    <name evidence="3" type="ORF">ACJMK2_003750</name>
</gene>
<evidence type="ECO:0000256" key="2">
    <source>
        <dbReference type="SAM" id="MobiDB-lite"/>
    </source>
</evidence>
<dbReference type="AlphaFoldDB" id="A0ABD3XZ45"/>